<evidence type="ECO:0000256" key="5">
    <source>
        <dbReference type="ARBA" id="ARBA00022840"/>
    </source>
</evidence>
<dbReference type="GO" id="GO:0032543">
    <property type="term" value="P:mitochondrial translation"/>
    <property type="evidence" value="ECO:0007669"/>
    <property type="project" value="TreeGrafter"/>
</dbReference>
<dbReference type="GeneID" id="18927377"/>
<dbReference type="GO" id="GO:0005524">
    <property type="term" value="F:ATP binding"/>
    <property type="evidence" value="ECO:0007669"/>
    <property type="project" value="UniProtKB-KW"/>
</dbReference>
<dbReference type="GO" id="GO:0005739">
    <property type="term" value="C:mitochondrion"/>
    <property type="evidence" value="ECO:0007669"/>
    <property type="project" value="TreeGrafter"/>
</dbReference>
<accession>F4RCC0</accession>
<keyword evidence="6 9" id="KW-0648">Protein biosynthesis</keyword>
<dbReference type="Proteomes" id="UP000001072">
    <property type="component" value="Unassembled WGS sequence"/>
</dbReference>
<dbReference type="PANTHER" id="PTHR42765:SF1">
    <property type="entry name" value="ISOLEUCINE--TRNA LIGASE, MITOCHONDRIAL"/>
    <property type="match status" value="1"/>
</dbReference>
<evidence type="ECO:0000313" key="13">
    <source>
        <dbReference type="Proteomes" id="UP000001072"/>
    </source>
</evidence>
<dbReference type="AlphaFoldDB" id="F4RCC0"/>
<dbReference type="InterPro" id="IPR033708">
    <property type="entry name" value="Anticodon_Ile_BEm"/>
</dbReference>
<dbReference type="InterPro" id="IPR009080">
    <property type="entry name" value="tRNAsynth_Ia_anticodon-bd"/>
</dbReference>
<feature type="domain" description="Methionyl/Valyl/Leucyl/Isoleucyl-tRNA synthetase anticodon-binding" evidence="11">
    <location>
        <begin position="740"/>
        <end position="894"/>
    </location>
</feature>
<dbReference type="InterPro" id="IPR002300">
    <property type="entry name" value="aa-tRNA-synth_Ia"/>
</dbReference>
<dbReference type="EMBL" id="GL883096">
    <property type="protein sequence ID" value="EGG09855.1"/>
    <property type="molecule type" value="Genomic_DNA"/>
</dbReference>
<keyword evidence="7 9" id="KW-0030">Aminoacyl-tRNA synthetase</keyword>
<dbReference type="PRINTS" id="PR00984">
    <property type="entry name" value="TRNASYNTHILE"/>
</dbReference>
<dbReference type="CDD" id="cd07960">
    <property type="entry name" value="Anticodon_Ia_Ile_BEm"/>
    <property type="match status" value="1"/>
</dbReference>
<dbReference type="Gene3D" id="3.40.50.620">
    <property type="entry name" value="HUPs"/>
    <property type="match status" value="2"/>
</dbReference>
<dbReference type="PANTHER" id="PTHR42765">
    <property type="entry name" value="SOLEUCYL-TRNA SYNTHETASE"/>
    <property type="match status" value="1"/>
</dbReference>
<dbReference type="EC" id="6.1.1.5" evidence="2"/>
<organism evidence="13">
    <name type="scientific">Melampsora larici-populina (strain 98AG31 / pathotype 3-4-7)</name>
    <name type="common">Poplar leaf rust fungus</name>
    <dbReference type="NCBI Taxonomy" id="747676"/>
    <lineage>
        <taxon>Eukaryota</taxon>
        <taxon>Fungi</taxon>
        <taxon>Dikarya</taxon>
        <taxon>Basidiomycota</taxon>
        <taxon>Pucciniomycotina</taxon>
        <taxon>Pucciniomycetes</taxon>
        <taxon>Pucciniales</taxon>
        <taxon>Melampsoraceae</taxon>
        <taxon>Melampsora</taxon>
    </lineage>
</organism>
<dbReference type="InParanoid" id="F4RCC0"/>
<evidence type="ECO:0000256" key="7">
    <source>
        <dbReference type="ARBA" id="ARBA00023146"/>
    </source>
</evidence>
<dbReference type="Gene3D" id="3.90.740.10">
    <property type="entry name" value="Valyl/Leucyl/Isoleucyl-tRNA synthetase, editing domain"/>
    <property type="match status" value="1"/>
</dbReference>
<dbReference type="FunCoup" id="F4RCC0">
    <property type="interactions" value="454"/>
</dbReference>
<dbReference type="HOGENOM" id="CLU_001493_7_2_1"/>
<name>F4RCC0_MELLP</name>
<dbReference type="InterPro" id="IPR050081">
    <property type="entry name" value="Ile-tRNA_ligase"/>
</dbReference>
<dbReference type="Pfam" id="PF08264">
    <property type="entry name" value="Anticodon_1"/>
    <property type="match status" value="1"/>
</dbReference>
<protein>
    <recommendedName>
        <fullName evidence="2">isoleucine--tRNA ligase</fullName>
        <ecNumber evidence="2">6.1.1.5</ecNumber>
    </recommendedName>
    <alternativeName>
        <fullName evidence="8">Isoleucyl-tRNA synthetase</fullName>
    </alternativeName>
</protein>
<reference evidence="13" key="1">
    <citation type="journal article" date="2011" name="Proc. Natl. Acad. Sci. U.S.A.">
        <title>Obligate biotrophy features unraveled by the genomic analysis of rust fungi.</title>
        <authorList>
            <person name="Duplessis S."/>
            <person name="Cuomo C.A."/>
            <person name="Lin Y.-C."/>
            <person name="Aerts A."/>
            <person name="Tisserant E."/>
            <person name="Veneault-Fourrey C."/>
            <person name="Joly D.L."/>
            <person name="Hacquard S."/>
            <person name="Amselem J."/>
            <person name="Cantarel B.L."/>
            <person name="Chiu R."/>
            <person name="Coutinho P.M."/>
            <person name="Feau N."/>
            <person name="Field M."/>
            <person name="Frey P."/>
            <person name="Gelhaye E."/>
            <person name="Goldberg J."/>
            <person name="Grabherr M.G."/>
            <person name="Kodira C.D."/>
            <person name="Kohler A."/>
            <person name="Kuees U."/>
            <person name="Lindquist E.A."/>
            <person name="Lucas S.M."/>
            <person name="Mago R."/>
            <person name="Mauceli E."/>
            <person name="Morin E."/>
            <person name="Murat C."/>
            <person name="Pangilinan J.L."/>
            <person name="Park R."/>
            <person name="Pearson M."/>
            <person name="Quesneville H."/>
            <person name="Rouhier N."/>
            <person name="Sakthikumar S."/>
            <person name="Salamov A.A."/>
            <person name="Schmutz J."/>
            <person name="Selles B."/>
            <person name="Shapiro H."/>
            <person name="Tanguay P."/>
            <person name="Tuskan G.A."/>
            <person name="Henrissat B."/>
            <person name="Van de Peer Y."/>
            <person name="Rouze P."/>
            <person name="Ellis J.G."/>
            <person name="Dodds P.N."/>
            <person name="Schein J.E."/>
            <person name="Zhong S."/>
            <person name="Hamelin R.C."/>
            <person name="Grigoriev I.V."/>
            <person name="Szabo L.J."/>
            <person name="Martin F."/>
        </authorList>
    </citation>
    <scope>NUCLEOTIDE SEQUENCE [LARGE SCALE GENOMIC DNA]</scope>
    <source>
        <strain evidence="13">98AG31 / pathotype 3-4-7</strain>
    </source>
</reference>
<dbReference type="NCBIfam" id="TIGR00392">
    <property type="entry name" value="ileS"/>
    <property type="match status" value="1"/>
</dbReference>
<gene>
    <name evidence="12" type="ORF">MELLADRAFT_34324</name>
</gene>
<dbReference type="GO" id="GO:0006428">
    <property type="term" value="P:isoleucyl-tRNA aminoacylation"/>
    <property type="evidence" value="ECO:0007669"/>
    <property type="project" value="InterPro"/>
</dbReference>
<evidence type="ECO:0000256" key="9">
    <source>
        <dbReference type="RuleBase" id="RU363035"/>
    </source>
</evidence>
<dbReference type="Gene3D" id="1.10.10.830">
    <property type="entry name" value="Ile-tRNA synthetase CP2 domain-like"/>
    <property type="match status" value="1"/>
</dbReference>
<dbReference type="InterPro" id="IPR009008">
    <property type="entry name" value="Val/Leu/Ile-tRNA-synth_edit"/>
</dbReference>
<feature type="domain" description="Aminoacyl-tRNA synthetase class Ia" evidence="10">
    <location>
        <begin position="42"/>
        <end position="698"/>
    </location>
</feature>
<evidence type="ECO:0000256" key="3">
    <source>
        <dbReference type="ARBA" id="ARBA00022598"/>
    </source>
</evidence>
<dbReference type="GO" id="GO:0004822">
    <property type="term" value="F:isoleucine-tRNA ligase activity"/>
    <property type="evidence" value="ECO:0007669"/>
    <property type="project" value="UniProtKB-EC"/>
</dbReference>
<keyword evidence="5 9" id="KW-0067">ATP-binding</keyword>
<evidence type="ECO:0000256" key="6">
    <source>
        <dbReference type="ARBA" id="ARBA00022917"/>
    </source>
</evidence>
<dbReference type="SUPFAM" id="SSF50677">
    <property type="entry name" value="ValRS/IleRS/LeuRS editing domain"/>
    <property type="match status" value="1"/>
</dbReference>
<dbReference type="InterPro" id="IPR013155">
    <property type="entry name" value="M/V/L/I-tRNA-synth_anticd-bd"/>
</dbReference>
<evidence type="ECO:0000259" key="10">
    <source>
        <dbReference type="Pfam" id="PF00133"/>
    </source>
</evidence>
<dbReference type="GO" id="GO:0002161">
    <property type="term" value="F:aminoacyl-tRNA deacylase activity"/>
    <property type="evidence" value="ECO:0007669"/>
    <property type="project" value="InterPro"/>
</dbReference>
<dbReference type="Gene3D" id="1.10.730.20">
    <property type="match status" value="1"/>
</dbReference>
<dbReference type="Pfam" id="PF00133">
    <property type="entry name" value="tRNA-synt_1"/>
    <property type="match status" value="1"/>
</dbReference>
<dbReference type="KEGG" id="mlr:MELLADRAFT_34324"/>
<dbReference type="InterPro" id="IPR002301">
    <property type="entry name" value="Ile-tRNA-ligase"/>
</dbReference>
<dbReference type="VEuPathDB" id="FungiDB:MELLADRAFT_34324"/>
<dbReference type="InterPro" id="IPR001412">
    <property type="entry name" value="aa-tRNA-synth_I_CS"/>
</dbReference>
<dbReference type="RefSeq" id="XP_007406909.1">
    <property type="nucleotide sequence ID" value="XM_007406847.1"/>
</dbReference>
<dbReference type="PROSITE" id="PS00178">
    <property type="entry name" value="AA_TRNA_LIGASE_I"/>
    <property type="match status" value="1"/>
</dbReference>
<sequence>KNLYTDTLKLPRTSFPLRQSDPISDEVQLRERTTKRLWDWQKKQSDRPVWTLHDGPPYANGPLHMGHTLNKILKDIINRVKLLDGYRINYVPGFDCHGLPLELKAVEALRESSELNQSDPIVIRSLARQAADTGVQLQTKEFERLSILTDWSKAWRTMDPKYEIQQIRLFAKMLENDYIYRSSKPVYFSPSSGTALAEAEIEYNEDHRSLSVYTTFDVVRPSKRLAELLKDHELKSVKLVVWTTTPWTLVANQAVALSSHDQYSIVKDTRSSSSNELLIFATSRLPVLQEILGGVESPLEVVGELTGGELSSTSYTHDFTNCELPTFVAKHVTMKSGSGLVHTAPSHGQDDFHAYNSFMTDHLSLRYIDVVDDLGRFKIDGETTEWMDQLKGKEVLYDGNRHVITMLRQQNRLLGEVIKIRHKYPYDWRTKKPVITKITPQWFISLEKIRPLALASLSKVRFHPERARTRLESFLHSRSEWCISRQRPWGVPIPVLYDVATNLPLLTAESILHIAHVLEVKGTDHWWQGPVQDFIPPGVEGSFKKSTDTMDVWLDSGMSWLTLKDQKANLVLEGSDQHRGWFQSLLWTSIACHSSESVYQSVVTHGFILDKNGRKMSKSLGNVISPMDVLDGNMVQYFKSSLSNPCYDRSADSKLSSLSVWEPAIEHGTHQLVKRPRFGIDVLRWWASSVDFTKDVSITFDQLGYISETCRKLRSTARFLLGNTFPDGTIYFATHIQIERYTLHAVYEFYHAIISAYNVMSFNQVVQLITEFRGNTLSAFYFEVSKDTLYNDADKSVDRQNVVYVMSQILNVYRFALAPILPHLAEEISLHMKTNNEESVEGFSIFCEQWPPESWQNPLVQEQMTRLLTLRTALQSELELLRKEKKITVASEVEAVFDLSSCEASKTPVMSDLIEHTDLLPRLFGLSDVSICKSFNAAETVVNLASPAWRHEVTSTSNSVRMVLLPAWRSKCSRCWNYVAENEDELCIRCIEVLSSTIPVSDVHAS</sequence>
<dbReference type="GO" id="GO:0000049">
    <property type="term" value="F:tRNA binding"/>
    <property type="evidence" value="ECO:0007669"/>
    <property type="project" value="InterPro"/>
</dbReference>
<evidence type="ECO:0000256" key="1">
    <source>
        <dbReference type="ARBA" id="ARBA00005594"/>
    </source>
</evidence>
<dbReference type="InterPro" id="IPR014729">
    <property type="entry name" value="Rossmann-like_a/b/a_fold"/>
</dbReference>
<evidence type="ECO:0000259" key="11">
    <source>
        <dbReference type="Pfam" id="PF08264"/>
    </source>
</evidence>
<evidence type="ECO:0000313" key="12">
    <source>
        <dbReference type="EMBL" id="EGG09855.1"/>
    </source>
</evidence>
<evidence type="ECO:0000256" key="8">
    <source>
        <dbReference type="ARBA" id="ARBA00032665"/>
    </source>
</evidence>
<dbReference type="eggNOG" id="KOG0433">
    <property type="taxonomic scope" value="Eukaryota"/>
</dbReference>
<keyword evidence="13" id="KW-1185">Reference proteome</keyword>
<proteinExistence type="inferred from homology"/>
<keyword evidence="4 9" id="KW-0547">Nucleotide-binding</keyword>
<evidence type="ECO:0000256" key="4">
    <source>
        <dbReference type="ARBA" id="ARBA00022741"/>
    </source>
</evidence>
<comment type="similarity">
    <text evidence="1 9">Belongs to the class-I aminoacyl-tRNA synthetase family.</text>
</comment>
<keyword evidence="3 9" id="KW-0436">Ligase</keyword>
<dbReference type="SUPFAM" id="SSF52374">
    <property type="entry name" value="Nucleotidylyl transferase"/>
    <property type="match status" value="1"/>
</dbReference>
<dbReference type="SUPFAM" id="SSF47323">
    <property type="entry name" value="Anticodon-binding domain of a subclass of class I aminoacyl-tRNA synthetases"/>
    <property type="match status" value="1"/>
</dbReference>
<evidence type="ECO:0000256" key="2">
    <source>
        <dbReference type="ARBA" id="ARBA00013165"/>
    </source>
</evidence>
<dbReference type="STRING" id="747676.F4RCC0"/>
<dbReference type="OrthoDB" id="10264412at2759"/>
<feature type="non-terminal residue" evidence="12">
    <location>
        <position position="1"/>
    </location>
</feature>